<proteinExistence type="predicted"/>
<dbReference type="EMBL" id="PNYB01000003">
    <property type="protein sequence ID" value="PMS27144.1"/>
    <property type="molecule type" value="Genomic_DNA"/>
</dbReference>
<accession>A0A2N7WCN8</accession>
<dbReference type="Proteomes" id="UP000235347">
    <property type="component" value="Unassembled WGS sequence"/>
</dbReference>
<name>A0A2N7WCN8_9BURK</name>
<dbReference type="AlphaFoldDB" id="A0A2N7WCN8"/>
<protein>
    <submittedName>
        <fullName evidence="1">Uncharacterized protein</fullName>
    </submittedName>
</protein>
<dbReference type="RefSeq" id="WP_102608717.1">
    <property type="nucleotide sequence ID" value="NZ_CADIKD010000001.1"/>
</dbReference>
<dbReference type="CDD" id="cd02440">
    <property type="entry name" value="AdoMet_MTases"/>
    <property type="match status" value="1"/>
</dbReference>
<organism evidence="1 2">
    <name type="scientific">Trinickia soli</name>
    <dbReference type="NCBI Taxonomy" id="380675"/>
    <lineage>
        <taxon>Bacteria</taxon>
        <taxon>Pseudomonadati</taxon>
        <taxon>Pseudomonadota</taxon>
        <taxon>Betaproteobacteria</taxon>
        <taxon>Burkholderiales</taxon>
        <taxon>Burkholderiaceae</taxon>
        <taxon>Trinickia</taxon>
    </lineage>
</organism>
<dbReference type="Gene3D" id="3.40.50.150">
    <property type="entry name" value="Vaccinia Virus protein VP39"/>
    <property type="match status" value="1"/>
</dbReference>
<evidence type="ECO:0000313" key="1">
    <source>
        <dbReference type="EMBL" id="PMS27144.1"/>
    </source>
</evidence>
<dbReference type="InterPro" id="IPR029063">
    <property type="entry name" value="SAM-dependent_MTases_sf"/>
</dbReference>
<dbReference type="SUPFAM" id="SSF53335">
    <property type="entry name" value="S-adenosyl-L-methionine-dependent methyltransferases"/>
    <property type="match status" value="1"/>
</dbReference>
<gene>
    <name evidence="1" type="ORF">C0Z19_05165</name>
</gene>
<evidence type="ECO:0000313" key="2">
    <source>
        <dbReference type="Proteomes" id="UP000235347"/>
    </source>
</evidence>
<sequence length="294" mass="33155">MSAIGYENVQQSSEAFLSPLREHVRQGTPELLSTFDEYAEEARFGHALLTESLQGMPRSAEILEVGAGALMLSCMLARDGFRVTAVEPVGDGFSHLAKLQCVVIDYARAHGAAPDLLRLPGEALAIVDRFDYAFSVNVMEHVGDVARVLEKVYASLKPGGTYRFICPNYAFPYEPHFNIPTLFSRKLTERVMSRRIMTSKNVVDPAGTWASLNWITVGQVRSICRERLRTNPAFDRRIFDVYLSRMLSRDQFTERRGRLFSRVLSGLGRLRLTALAALIPVRWLPVMDCRVVRR</sequence>
<comment type="caution">
    <text evidence="1">The sequence shown here is derived from an EMBL/GenBank/DDBJ whole genome shotgun (WGS) entry which is preliminary data.</text>
</comment>
<dbReference type="Pfam" id="PF13489">
    <property type="entry name" value="Methyltransf_23"/>
    <property type="match status" value="1"/>
</dbReference>
<reference evidence="1 2" key="1">
    <citation type="submission" date="2018-01" db="EMBL/GenBank/DDBJ databases">
        <title>Whole genome analyses suggest that Burkholderia sensu lato contains two further novel genera in the rhizoxinica-symbiotica group Mycetohabitans gen. nov., and Trinickia gen. nov.: implications for the evolution of diazotrophy and nodulation in the Burkholderiaceae.</title>
        <authorList>
            <person name="Estrada-de los Santos P."/>
            <person name="Palmer M."/>
            <person name="Chavez-Ramirez B."/>
            <person name="Beukes C."/>
            <person name="Steenkamp E.T."/>
            <person name="Hirsch A.M."/>
            <person name="Manyaka P."/>
            <person name="Maluk M."/>
            <person name="Lafos M."/>
            <person name="Crook M."/>
            <person name="Gross E."/>
            <person name="Simon M.F."/>
            <person name="Bueno dos Reis Junior F."/>
            <person name="Poole P.S."/>
            <person name="Venter S.N."/>
            <person name="James E.K."/>
        </authorList>
    </citation>
    <scope>NUCLEOTIDE SEQUENCE [LARGE SCALE GENOMIC DNA]</scope>
    <source>
        <strain evidence="1 2">GP25-8</strain>
    </source>
</reference>
<keyword evidence="2" id="KW-1185">Reference proteome</keyword>